<evidence type="ECO:0000313" key="1">
    <source>
        <dbReference type="EMBL" id="GMH90252.1"/>
    </source>
</evidence>
<accession>A0A9W7BGZ2</accession>
<organism evidence="1 2">
    <name type="scientific">Triparma laevis f. inornata</name>
    <dbReference type="NCBI Taxonomy" id="1714386"/>
    <lineage>
        <taxon>Eukaryota</taxon>
        <taxon>Sar</taxon>
        <taxon>Stramenopiles</taxon>
        <taxon>Ochrophyta</taxon>
        <taxon>Bolidophyceae</taxon>
        <taxon>Parmales</taxon>
        <taxon>Triparmaceae</taxon>
        <taxon>Triparma</taxon>
    </lineage>
</organism>
<name>A0A9W7BGZ2_9STRA</name>
<comment type="caution">
    <text evidence="1">The sequence shown here is derived from an EMBL/GenBank/DDBJ whole genome shotgun (WGS) entry which is preliminary data.</text>
</comment>
<gene>
    <name evidence="1" type="ORF">TL16_g11710</name>
</gene>
<proteinExistence type="predicted"/>
<reference evidence="2" key="1">
    <citation type="journal article" date="2023" name="Commun. Biol.">
        <title>Genome analysis of Parmales, the sister group of diatoms, reveals the evolutionary specialization of diatoms from phago-mixotrophs to photoautotrophs.</title>
        <authorList>
            <person name="Ban H."/>
            <person name="Sato S."/>
            <person name="Yoshikawa S."/>
            <person name="Yamada K."/>
            <person name="Nakamura Y."/>
            <person name="Ichinomiya M."/>
            <person name="Sato N."/>
            <person name="Blanc-Mathieu R."/>
            <person name="Endo H."/>
            <person name="Kuwata A."/>
            <person name="Ogata H."/>
        </authorList>
    </citation>
    <scope>NUCLEOTIDE SEQUENCE [LARGE SCALE GENOMIC DNA]</scope>
</reference>
<sequence>MDETVATKLEASDDACYDRMHALANILELHSEPTQRKEVEGDEVIYKIQISARVSQYFALDAFPHDKHFLCIHLTSNISTKILQLGPDLSCVRFGLLNE</sequence>
<dbReference type="Proteomes" id="UP001162640">
    <property type="component" value="Unassembled WGS sequence"/>
</dbReference>
<protein>
    <submittedName>
        <fullName evidence="1">Uncharacterized protein</fullName>
    </submittedName>
</protein>
<dbReference type="AlphaFoldDB" id="A0A9W7BGZ2"/>
<evidence type="ECO:0000313" key="2">
    <source>
        <dbReference type="Proteomes" id="UP001162640"/>
    </source>
</evidence>
<dbReference type="EMBL" id="BLQM01000445">
    <property type="protein sequence ID" value="GMH90252.1"/>
    <property type="molecule type" value="Genomic_DNA"/>
</dbReference>